<evidence type="ECO:0000313" key="1">
    <source>
        <dbReference type="EMBL" id="QBK62434.1"/>
    </source>
</evidence>
<keyword evidence="1" id="KW-0614">Plasmid</keyword>
<dbReference type="AlphaFoldDB" id="A0AAP9CG99"/>
<evidence type="ECO:0008006" key="3">
    <source>
        <dbReference type="Google" id="ProtNLM"/>
    </source>
</evidence>
<dbReference type="EMBL" id="CP036558">
    <property type="protein sequence ID" value="QBK62434.1"/>
    <property type="molecule type" value="Genomic_DNA"/>
</dbReference>
<organism evidence="1 2">
    <name type="scientific">Borrelia miyamotoi</name>
    <dbReference type="NCBI Taxonomy" id="47466"/>
    <lineage>
        <taxon>Bacteria</taxon>
        <taxon>Pseudomonadati</taxon>
        <taxon>Spirochaetota</taxon>
        <taxon>Spirochaetia</taxon>
        <taxon>Spirochaetales</taxon>
        <taxon>Borreliaceae</taxon>
        <taxon>Borrelia</taxon>
    </lineage>
</organism>
<dbReference type="RefSeq" id="WP_025444114.1">
    <property type="nucleotide sequence ID" value="NZ_CP024317.2"/>
</dbReference>
<evidence type="ECO:0000313" key="2">
    <source>
        <dbReference type="Proteomes" id="UP000291995"/>
    </source>
</evidence>
<dbReference type="Proteomes" id="UP000291995">
    <property type="component" value="Plasmid lp72"/>
</dbReference>
<name>A0AAP9CG99_9SPIR</name>
<sequence length="252" mass="29633">MARISMLLCIIFVIACKQESSSIDIKKNIKKVDSKKNFALCGKDEAVIKPANIDSRYLAFYKLNRMVRNFRQKLNAKTFEFFYDRKIVFDFPIKQIFPLYDNPDDIYEGLGYDPIAIKSLELILNTLNLEPNFVNEDSRRAYSLLLYLSDVAKMVKLIVNEKLDDTTLERFESERTAEDLTKMHFYLDRAMANREMLKLKLVEHIIRVAEYNFTRESIFRSLIEDILFHIDVLQPYLNMLQNIDIVLCLVGK</sequence>
<accession>A0AAP9CG99</accession>
<dbReference type="PROSITE" id="PS51257">
    <property type="entry name" value="PROKAR_LIPOPROTEIN"/>
    <property type="match status" value="1"/>
</dbReference>
<protein>
    <recommendedName>
        <fullName evidence="3">Lipoprotein</fullName>
    </recommendedName>
</protein>
<gene>
    <name evidence="1" type="ORF">EZU67_04505</name>
</gene>
<geneLocation type="plasmid" evidence="1 2">
    <name>lp72</name>
</geneLocation>
<reference evidence="2" key="1">
    <citation type="submission" date="2019-03" db="EMBL/GenBank/DDBJ databases">
        <title>Whole genome sequencing of Borrelia miyamotoi strains isolated at the Russian territory.</title>
        <authorList>
            <person name="Kuleshov K.V."/>
            <person name="Platonov A.E."/>
            <person name="Goptar I.A."/>
            <person name="Shipulin G.A."/>
            <person name="Markelov M.L."/>
            <person name="Koetsveld J."/>
            <person name="Kolyasnikova N.M."/>
            <person name="Sarksyan D.S."/>
            <person name="Toporkova M.G."/>
            <person name="Hovius J.W."/>
        </authorList>
    </citation>
    <scope>NUCLEOTIDE SEQUENCE [LARGE SCALE GENOMIC DNA]</scope>
    <source>
        <strain evidence="2">Yekat-76</strain>
        <plasmid evidence="2">lp72</plasmid>
    </source>
</reference>
<proteinExistence type="predicted"/>